<proteinExistence type="predicted"/>
<dbReference type="SUPFAM" id="SSF55383">
    <property type="entry name" value="Copper amine oxidase, domain N"/>
    <property type="match status" value="1"/>
</dbReference>
<name>A0A562J4D7_9FIRM</name>
<organism evidence="3 4">
    <name type="scientific">Sedimentibacter saalensis</name>
    <dbReference type="NCBI Taxonomy" id="130788"/>
    <lineage>
        <taxon>Bacteria</taxon>
        <taxon>Bacillati</taxon>
        <taxon>Bacillota</taxon>
        <taxon>Tissierellia</taxon>
        <taxon>Sedimentibacter</taxon>
    </lineage>
</organism>
<dbReference type="Pfam" id="PF09826">
    <property type="entry name" value="Beta_propel"/>
    <property type="match status" value="1"/>
</dbReference>
<sequence>MNTIKLMKKIFILSVVFIFCFTIAAFAEDSVTVYVDNEKVDFDVNPFIEGGRTLVPLRGVFEKLGARVDWNKSIQEVVIKDDNNEIQMLLNKNKVMVNGEIKDIDVSTMMINSRTFAPLRFISENLGHDVRWDGSTNSVYITKNTSVPENKNILKTVGSKENLIALLEYNSKLYGYLWTDRFVAAEDSNVTDKEEAVQQVPQEAGASQDHSDTNVQVEGVQEGDIIKNDGKYIYIKTGEKLKIIDSNPLNPKIVSTVNVPENTSISEIYISGNKLVVIGQNNFYYIMKEYEKSAVPAEDKTVDYIMPPRYYDDRTNVLVYDISNVEKPVLQRELLLDGNYLSGREINGYLYMVTTRYLNIYYDRQDVSLPYYTNVLKNEKHEFTYDDIKYFPNYIDSRYMYTAGINLNDSSVEPDVDVYLGGSDTIYVSEGSLYAAVADYSYDYNIKQTELYSPGYSTSTVVYKYELEKGNIKVATQGEVPGTIINQFSMDEHEGMLRIATTTGEVWNETSKNNMYILDENLKLKGKLEGLAPGERIYSTRFAGDRVYMVTFRQVDPLYVIDASDPSNPRAAGMLKIPGYSTYLHIVDEKHILGFGYDTKVSEWGGIVNGGFKMSLFDVSDIKNPKETFTEVIGEQGTYSELLYNHKALMFSLNKGIMAFPINSTAENYKTDFNGAYVYNVSLDNISYKTKISHMDSDNYLYGYEVKRIIYIGDFIYTFSENEMQIHSITTNKKINELNIY</sequence>
<gene>
    <name evidence="3" type="ORF">LY60_03133</name>
</gene>
<dbReference type="InterPro" id="IPR012854">
    <property type="entry name" value="Cu_amine_oxidase-like_N"/>
</dbReference>
<protein>
    <submittedName>
        <fullName evidence="3">Putative secreted protein with C-terminal beta-propeller domain</fullName>
    </submittedName>
</protein>
<dbReference type="OrthoDB" id="2379109at2"/>
<dbReference type="RefSeq" id="WP_145085824.1">
    <property type="nucleotide sequence ID" value="NZ_VLKH01000011.1"/>
</dbReference>
<dbReference type="InterPro" id="IPR036582">
    <property type="entry name" value="Mao_N_sf"/>
</dbReference>
<feature type="domain" description="Copper amine oxidase-like N-terminal" evidence="2">
    <location>
        <begin position="34"/>
        <end position="141"/>
    </location>
</feature>
<evidence type="ECO:0000313" key="4">
    <source>
        <dbReference type="Proteomes" id="UP000315343"/>
    </source>
</evidence>
<dbReference type="AlphaFoldDB" id="A0A562J4D7"/>
<comment type="caution">
    <text evidence="3">The sequence shown here is derived from an EMBL/GenBank/DDBJ whole genome shotgun (WGS) entry which is preliminary data.</text>
</comment>
<keyword evidence="1" id="KW-0732">Signal</keyword>
<reference evidence="3 4" key="1">
    <citation type="submission" date="2019-07" db="EMBL/GenBank/DDBJ databases">
        <title>Genomic Encyclopedia of Type Strains, Phase I: the one thousand microbial genomes (KMG-I) project.</title>
        <authorList>
            <person name="Kyrpides N."/>
        </authorList>
    </citation>
    <scope>NUCLEOTIDE SEQUENCE [LARGE SCALE GENOMIC DNA]</scope>
    <source>
        <strain evidence="3 4">DSM 13558</strain>
    </source>
</reference>
<keyword evidence="4" id="KW-1185">Reference proteome</keyword>
<dbReference type="InterPro" id="IPR019198">
    <property type="entry name" value="Beta_propeller_containing"/>
</dbReference>
<accession>A0A562J4D7</accession>
<dbReference type="Proteomes" id="UP000315343">
    <property type="component" value="Unassembled WGS sequence"/>
</dbReference>
<evidence type="ECO:0000259" key="2">
    <source>
        <dbReference type="Pfam" id="PF07833"/>
    </source>
</evidence>
<dbReference type="EMBL" id="VLKH01000011">
    <property type="protein sequence ID" value="TWH77943.1"/>
    <property type="molecule type" value="Genomic_DNA"/>
</dbReference>
<evidence type="ECO:0000313" key="3">
    <source>
        <dbReference type="EMBL" id="TWH77943.1"/>
    </source>
</evidence>
<feature type="signal peptide" evidence="1">
    <location>
        <begin position="1"/>
        <end position="27"/>
    </location>
</feature>
<evidence type="ECO:0000256" key="1">
    <source>
        <dbReference type="SAM" id="SignalP"/>
    </source>
</evidence>
<dbReference type="Gene3D" id="3.30.457.10">
    <property type="entry name" value="Copper amine oxidase-like, N-terminal domain"/>
    <property type="match status" value="1"/>
</dbReference>
<feature type="chain" id="PRO_5021802748" evidence="1">
    <location>
        <begin position="28"/>
        <end position="741"/>
    </location>
</feature>
<dbReference type="Pfam" id="PF07833">
    <property type="entry name" value="Cu_amine_oxidN1"/>
    <property type="match status" value="1"/>
</dbReference>